<evidence type="ECO:0008006" key="3">
    <source>
        <dbReference type="Google" id="ProtNLM"/>
    </source>
</evidence>
<gene>
    <name evidence="1" type="ORF">PSNMU_V1.4_AUG-EV-PASAV3_0112250</name>
</gene>
<name>A0A448ZQ32_9STRA</name>
<dbReference type="OrthoDB" id="337660at2759"/>
<dbReference type="InterPro" id="IPR043129">
    <property type="entry name" value="ATPase_NBD"/>
</dbReference>
<reference evidence="1 2" key="1">
    <citation type="submission" date="2019-01" db="EMBL/GenBank/DDBJ databases">
        <authorList>
            <person name="Ferrante I. M."/>
        </authorList>
    </citation>
    <scope>NUCLEOTIDE SEQUENCE [LARGE SCALE GENOMIC DNA]</scope>
    <source>
        <strain evidence="1 2">B856</strain>
    </source>
</reference>
<protein>
    <recommendedName>
        <fullName evidence="3">Actin-related protein 8</fullName>
    </recommendedName>
</protein>
<dbReference type="Gene3D" id="3.30.420.40">
    <property type="match status" value="1"/>
</dbReference>
<accession>A0A448ZQ32</accession>
<dbReference type="Proteomes" id="UP000291116">
    <property type="component" value="Unassembled WGS sequence"/>
</dbReference>
<dbReference type="SUPFAM" id="SSF53067">
    <property type="entry name" value="Actin-like ATPase domain"/>
    <property type="match status" value="1"/>
</dbReference>
<evidence type="ECO:0000313" key="2">
    <source>
        <dbReference type="Proteomes" id="UP000291116"/>
    </source>
</evidence>
<sequence>MADDRKRTMPVPTATTTASSSRVGRLSSLTLTSSKFEPVPIVLEISSTVLRVGFAGEKSRPQHIIVLEGPIFDCDYCSGDEARSIERKNRTKTESEWYLVLSPLIAQVYDRLMCKPSTRRVVCMYSNQRYTPLAFRKALCQHLWNRGVPALVEIDPLEVLPIVQGWTRGLAVNITREEAYCICHADGYVLPYTYQMVPPGGYKNWLQSEKRNEINEESMASLVSAVLSCLQKCPRDLRMSVVSNVVFCGDGVLVLPDLPRKVMKKVRDILQCNDNDEERSLGKFPSEDYGCVPLDLANLRSLASSVALTSCAPYRADWICWVGASLWAAVWNKYNDEETPIPWMFNSE</sequence>
<dbReference type="EMBL" id="CAACVS010000620">
    <property type="protein sequence ID" value="VEU44149.1"/>
    <property type="molecule type" value="Genomic_DNA"/>
</dbReference>
<evidence type="ECO:0000313" key="1">
    <source>
        <dbReference type="EMBL" id="VEU44149.1"/>
    </source>
</evidence>
<dbReference type="AlphaFoldDB" id="A0A448ZQ32"/>
<keyword evidence="2" id="KW-1185">Reference proteome</keyword>
<proteinExistence type="predicted"/>
<organism evidence="1 2">
    <name type="scientific">Pseudo-nitzschia multistriata</name>
    <dbReference type="NCBI Taxonomy" id="183589"/>
    <lineage>
        <taxon>Eukaryota</taxon>
        <taxon>Sar</taxon>
        <taxon>Stramenopiles</taxon>
        <taxon>Ochrophyta</taxon>
        <taxon>Bacillariophyta</taxon>
        <taxon>Bacillariophyceae</taxon>
        <taxon>Bacillariophycidae</taxon>
        <taxon>Bacillariales</taxon>
        <taxon>Bacillariaceae</taxon>
        <taxon>Pseudo-nitzschia</taxon>
    </lineage>
</organism>